<dbReference type="Proteomes" id="UP000323506">
    <property type="component" value="Chromosome A01"/>
</dbReference>
<keyword evidence="3" id="KW-1185">Reference proteome</keyword>
<protein>
    <submittedName>
        <fullName evidence="2">Uncharacterized protein</fullName>
    </submittedName>
</protein>
<keyword evidence="1" id="KW-1133">Transmembrane helix</keyword>
<proteinExistence type="predicted"/>
<keyword evidence="1" id="KW-0472">Membrane</keyword>
<evidence type="ECO:0000313" key="3">
    <source>
        <dbReference type="Proteomes" id="UP000323506"/>
    </source>
</evidence>
<reference evidence="2 3" key="1">
    <citation type="submission" date="2019-06" db="EMBL/GenBank/DDBJ databases">
        <title>WGS assembly of Gossypium darwinii.</title>
        <authorList>
            <person name="Chen Z.J."/>
            <person name="Sreedasyam A."/>
            <person name="Ando A."/>
            <person name="Song Q."/>
            <person name="De L."/>
            <person name="Hulse-Kemp A."/>
            <person name="Ding M."/>
            <person name="Ye W."/>
            <person name="Kirkbride R."/>
            <person name="Jenkins J."/>
            <person name="Plott C."/>
            <person name="Lovell J."/>
            <person name="Lin Y.-M."/>
            <person name="Vaughn R."/>
            <person name="Liu B."/>
            <person name="Li W."/>
            <person name="Simpson S."/>
            <person name="Scheffler B."/>
            <person name="Saski C."/>
            <person name="Grover C."/>
            <person name="Hu G."/>
            <person name="Conover J."/>
            <person name="Carlson J."/>
            <person name="Shu S."/>
            <person name="Boston L."/>
            <person name="Williams M."/>
            <person name="Peterson D."/>
            <person name="Mcgee K."/>
            <person name="Jones D."/>
            <person name="Wendel J."/>
            <person name="Stelly D."/>
            <person name="Grimwood J."/>
            <person name="Schmutz J."/>
        </authorList>
    </citation>
    <scope>NUCLEOTIDE SEQUENCE [LARGE SCALE GENOMIC DNA]</scope>
    <source>
        <strain evidence="2">1808015.09</strain>
    </source>
</reference>
<dbReference type="EMBL" id="CM017688">
    <property type="protein sequence ID" value="TYH32262.1"/>
    <property type="molecule type" value="Genomic_DNA"/>
</dbReference>
<gene>
    <name evidence="2" type="ORF">ES288_A01G238800v1</name>
</gene>
<feature type="transmembrane region" description="Helical" evidence="1">
    <location>
        <begin position="20"/>
        <end position="38"/>
    </location>
</feature>
<organism evidence="2 3">
    <name type="scientific">Gossypium darwinii</name>
    <name type="common">Darwin's cotton</name>
    <name type="synonym">Gossypium barbadense var. darwinii</name>
    <dbReference type="NCBI Taxonomy" id="34276"/>
    <lineage>
        <taxon>Eukaryota</taxon>
        <taxon>Viridiplantae</taxon>
        <taxon>Streptophyta</taxon>
        <taxon>Embryophyta</taxon>
        <taxon>Tracheophyta</taxon>
        <taxon>Spermatophyta</taxon>
        <taxon>Magnoliopsida</taxon>
        <taxon>eudicotyledons</taxon>
        <taxon>Gunneridae</taxon>
        <taxon>Pentapetalae</taxon>
        <taxon>rosids</taxon>
        <taxon>malvids</taxon>
        <taxon>Malvales</taxon>
        <taxon>Malvaceae</taxon>
        <taxon>Malvoideae</taxon>
        <taxon>Gossypium</taxon>
    </lineage>
</organism>
<accession>A0A5D2HPZ6</accession>
<name>A0A5D2HPZ6_GOSDA</name>
<evidence type="ECO:0000256" key="1">
    <source>
        <dbReference type="SAM" id="Phobius"/>
    </source>
</evidence>
<sequence>MHKPPTTPNGIIPYFFKKTESFLLSLLPLFSPISLFLARASYTHHRCRPTTAPPPYSVASDAPKWALSLILKHPRETSPQNPKKKS</sequence>
<keyword evidence="1" id="KW-0812">Transmembrane</keyword>
<dbReference type="AlphaFoldDB" id="A0A5D2HPZ6"/>
<evidence type="ECO:0000313" key="2">
    <source>
        <dbReference type="EMBL" id="TYH32262.1"/>
    </source>
</evidence>